<accession>A0ABY2N595</accession>
<name>A0ABY2N595_9LEPT</name>
<evidence type="ECO:0008006" key="4">
    <source>
        <dbReference type="Google" id="ProtNLM"/>
    </source>
</evidence>
<organism evidence="2 3">
    <name type="scientific">Leptospira stimsonii</name>
    <dbReference type="NCBI Taxonomy" id="2202203"/>
    <lineage>
        <taxon>Bacteria</taxon>
        <taxon>Pseudomonadati</taxon>
        <taxon>Spirochaetota</taxon>
        <taxon>Spirochaetia</taxon>
        <taxon>Leptospirales</taxon>
        <taxon>Leptospiraceae</taxon>
        <taxon>Leptospira</taxon>
    </lineage>
</organism>
<protein>
    <recommendedName>
        <fullName evidence="4">DNA-binding protein</fullName>
    </recommendedName>
</protein>
<dbReference type="RefSeq" id="WP_135684571.1">
    <property type="nucleotide sequence ID" value="NZ_RQEQ01000080.1"/>
</dbReference>
<gene>
    <name evidence="2" type="ORF">EHQ90_07735</name>
</gene>
<comment type="caution">
    <text evidence="2">The sequence shown here is derived from an EMBL/GenBank/DDBJ whole genome shotgun (WGS) entry which is preliminary data.</text>
</comment>
<evidence type="ECO:0000313" key="3">
    <source>
        <dbReference type="Proteomes" id="UP000297422"/>
    </source>
</evidence>
<evidence type="ECO:0000256" key="1">
    <source>
        <dbReference type="SAM" id="MobiDB-lite"/>
    </source>
</evidence>
<evidence type="ECO:0000313" key="2">
    <source>
        <dbReference type="EMBL" id="TGM17280.1"/>
    </source>
</evidence>
<proteinExistence type="predicted"/>
<reference evidence="3" key="1">
    <citation type="journal article" date="2019" name="PLoS Negl. Trop. Dis.">
        <title>Revisiting the worldwide diversity of Leptospira species in the environment.</title>
        <authorList>
            <person name="Vincent A.T."/>
            <person name="Schiettekatte O."/>
            <person name="Bourhy P."/>
            <person name="Veyrier F.J."/>
            <person name="Picardeau M."/>
        </authorList>
    </citation>
    <scope>NUCLEOTIDE SEQUENCE [LARGE SCALE GENOMIC DNA]</scope>
    <source>
        <strain evidence="3">201702407</strain>
    </source>
</reference>
<sequence>MGKGGCFATNKSLGEECGFAEETVAKYVRRLRQLGFIEAGKFHGHYRILNSALHDAVIEETMFRRKSSAQGKNPGQGSVKIPASPGQSRSHAPDKRLRSCTLLTKEKNKKFTYKGATFDESSKDWQKFLVWSKERLSKSTLHILNAVTVYFDGSDLNIKTSLPDSIELLIAKYFTEDHPKKFSIKFSETITEENIKSREIERNVSTEKKAKIPVSGLMTEEEIRQTLLELQRIKENETNVLRRGRIAA</sequence>
<dbReference type="Proteomes" id="UP000297422">
    <property type="component" value="Unassembled WGS sequence"/>
</dbReference>
<feature type="region of interest" description="Disordered" evidence="1">
    <location>
        <begin position="64"/>
        <end position="95"/>
    </location>
</feature>
<dbReference type="EMBL" id="RQGT01000059">
    <property type="protein sequence ID" value="TGM17280.1"/>
    <property type="molecule type" value="Genomic_DNA"/>
</dbReference>
<keyword evidence="3" id="KW-1185">Reference proteome</keyword>